<dbReference type="GO" id="GO:0008379">
    <property type="term" value="F:thioredoxin peroxidase activity"/>
    <property type="evidence" value="ECO:0007669"/>
    <property type="project" value="EnsemblFungi"/>
</dbReference>
<dbReference type="InterPro" id="IPR050217">
    <property type="entry name" value="Peroxiredoxin"/>
</dbReference>
<dbReference type="EMBL" id="KV454407">
    <property type="protein sequence ID" value="ODQ67006.1"/>
    <property type="molecule type" value="Genomic_DNA"/>
</dbReference>
<dbReference type="PROSITE" id="PS51352">
    <property type="entry name" value="THIOREDOXIN_2"/>
    <property type="match status" value="1"/>
</dbReference>
<dbReference type="Gene3D" id="3.30.1020.10">
    <property type="entry name" value="Antioxidant, Horf6, Chain A, domain2"/>
    <property type="match status" value="1"/>
</dbReference>
<evidence type="ECO:0000256" key="7">
    <source>
        <dbReference type="PIRSR" id="PIRSR000239-1"/>
    </source>
</evidence>
<comment type="function">
    <text evidence="6">Thiol-specific peroxidase that catalyzes the reduction of hydrogen peroxide and organic hydroperoxides to water and alcohols, respectively.</text>
</comment>
<evidence type="ECO:0000256" key="4">
    <source>
        <dbReference type="ARBA" id="ARBA00023284"/>
    </source>
</evidence>
<dbReference type="PANTHER" id="PTHR10681:SF121">
    <property type="entry name" value="ALKYL HYDROPEROXIDE REDUCTASE C"/>
    <property type="match status" value="1"/>
</dbReference>
<dbReference type="AlphaFoldDB" id="A0A1E3PNK9"/>
<feature type="domain" description="Thioredoxin" evidence="8">
    <location>
        <begin position="36"/>
        <end position="201"/>
    </location>
</feature>
<evidence type="ECO:0000313" key="9">
    <source>
        <dbReference type="EMBL" id="ODQ67006.1"/>
    </source>
</evidence>
<dbReference type="Pfam" id="PF10417">
    <property type="entry name" value="1-cysPrx_C"/>
    <property type="match status" value="1"/>
</dbReference>
<evidence type="ECO:0000256" key="5">
    <source>
        <dbReference type="ARBA" id="ARBA00025719"/>
    </source>
</evidence>
<evidence type="ECO:0000256" key="1">
    <source>
        <dbReference type="ARBA" id="ARBA00022559"/>
    </source>
</evidence>
<dbReference type="GO" id="GO:0005739">
    <property type="term" value="C:mitochondrion"/>
    <property type="evidence" value="ECO:0007669"/>
    <property type="project" value="EnsemblFungi"/>
</dbReference>
<dbReference type="InterPro" id="IPR019479">
    <property type="entry name" value="Peroxiredoxin_C"/>
</dbReference>
<keyword evidence="10" id="KW-1185">Reference proteome</keyword>
<gene>
    <name evidence="9" type="ORF">NADFUDRAFT_81635</name>
</gene>
<dbReference type="CDD" id="cd03016">
    <property type="entry name" value="PRX_1cys"/>
    <property type="match status" value="1"/>
</dbReference>
<sequence>MSFTRLLISSPLVRASTPIARSVRQYSFEAANQPRIRIGSKAPNFKAATTHGDIDFHEYIGKSWAILFSHPADFTPVCTTELGAFAALKPEFDARNTKLIGLSAEPVESHQAWIKDIEEVALNGKTFEFPIIADVKREVAYLYDMVDEQGFKDLATKSPIYTIRSVFIIDPAKNVRLFFTYPASTGRNTAEVLRVLEALQLTDKTGLVTPADWSQGKDVIIPPSVSNETAKEKFGDFKELKPYLRFTAQPKN</sequence>
<dbReference type="InterPro" id="IPR000866">
    <property type="entry name" value="AhpC/TSA"/>
</dbReference>
<keyword evidence="1 6" id="KW-0575">Peroxidase</keyword>
<dbReference type="Pfam" id="PF00578">
    <property type="entry name" value="AhpC-TSA"/>
    <property type="match status" value="1"/>
</dbReference>
<keyword evidence="3 6" id="KW-0560">Oxidoreductase</keyword>
<accession>A0A1E3PNK9</accession>
<dbReference type="GO" id="GO:0006979">
    <property type="term" value="P:response to oxidative stress"/>
    <property type="evidence" value="ECO:0007669"/>
    <property type="project" value="TreeGrafter"/>
</dbReference>
<evidence type="ECO:0000256" key="2">
    <source>
        <dbReference type="ARBA" id="ARBA00022862"/>
    </source>
</evidence>
<dbReference type="GO" id="GO:0033554">
    <property type="term" value="P:cellular response to stress"/>
    <property type="evidence" value="ECO:0007669"/>
    <property type="project" value="TreeGrafter"/>
</dbReference>
<dbReference type="Gene3D" id="3.40.30.10">
    <property type="entry name" value="Glutaredoxin"/>
    <property type="match status" value="1"/>
</dbReference>
<dbReference type="InterPro" id="IPR036249">
    <property type="entry name" value="Thioredoxin-like_sf"/>
</dbReference>
<dbReference type="GO" id="GO:0005829">
    <property type="term" value="C:cytosol"/>
    <property type="evidence" value="ECO:0007669"/>
    <property type="project" value="TreeGrafter"/>
</dbReference>
<keyword evidence="4 6" id="KW-0676">Redox-active center</keyword>
<evidence type="ECO:0000313" key="10">
    <source>
        <dbReference type="Proteomes" id="UP000095009"/>
    </source>
</evidence>
<dbReference type="FunFam" id="3.40.30.10:FF:000011">
    <property type="entry name" value="Peroxiredoxin PRX1"/>
    <property type="match status" value="1"/>
</dbReference>
<dbReference type="SUPFAM" id="SSF52833">
    <property type="entry name" value="Thioredoxin-like"/>
    <property type="match status" value="1"/>
</dbReference>
<dbReference type="GO" id="GO:0042744">
    <property type="term" value="P:hydrogen peroxide catabolic process"/>
    <property type="evidence" value="ECO:0007669"/>
    <property type="project" value="TreeGrafter"/>
</dbReference>
<dbReference type="InterPro" id="IPR013766">
    <property type="entry name" value="Thioredoxin_domain"/>
</dbReference>
<name>A0A1E3PNK9_9ASCO</name>
<dbReference type="Proteomes" id="UP000095009">
    <property type="component" value="Unassembled WGS sequence"/>
</dbReference>
<dbReference type="PIRSF" id="PIRSF000239">
    <property type="entry name" value="AHPC"/>
    <property type="match status" value="1"/>
</dbReference>
<dbReference type="GO" id="GO:0045454">
    <property type="term" value="P:cell redox homeostasis"/>
    <property type="evidence" value="ECO:0007669"/>
    <property type="project" value="EnsemblFungi"/>
</dbReference>
<organism evidence="9 10">
    <name type="scientific">Nadsonia fulvescens var. elongata DSM 6958</name>
    <dbReference type="NCBI Taxonomy" id="857566"/>
    <lineage>
        <taxon>Eukaryota</taxon>
        <taxon>Fungi</taxon>
        <taxon>Dikarya</taxon>
        <taxon>Ascomycota</taxon>
        <taxon>Saccharomycotina</taxon>
        <taxon>Dipodascomycetes</taxon>
        <taxon>Dipodascales</taxon>
        <taxon>Dipodascales incertae sedis</taxon>
        <taxon>Nadsonia</taxon>
    </lineage>
</organism>
<comment type="similarity">
    <text evidence="5">Belongs to the peroxiredoxin family. Prx6 subfamily.</text>
</comment>
<reference evidence="9 10" key="1">
    <citation type="journal article" date="2016" name="Proc. Natl. Acad. Sci. U.S.A.">
        <title>Comparative genomics of biotechnologically important yeasts.</title>
        <authorList>
            <person name="Riley R."/>
            <person name="Haridas S."/>
            <person name="Wolfe K.H."/>
            <person name="Lopes M.R."/>
            <person name="Hittinger C.T."/>
            <person name="Goeker M."/>
            <person name="Salamov A.A."/>
            <person name="Wisecaver J.H."/>
            <person name="Long T.M."/>
            <person name="Calvey C.H."/>
            <person name="Aerts A.L."/>
            <person name="Barry K.W."/>
            <person name="Choi C."/>
            <person name="Clum A."/>
            <person name="Coughlan A.Y."/>
            <person name="Deshpande S."/>
            <person name="Douglass A.P."/>
            <person name="Hanson S.J."/>
            <person name="Klenk H.-P."/>
            <person name="LaButti K.M."/>
            <person name="Lapidus A."/>
            <person name="Lindquist E.A."/>
            <person name="Lipzen A.M."/>
            <person name="Meier-Kolthoff J.P."/>
            <person name="Ohm R.A."/>
            <person name="Otillar R.P."/>
            <person name="Pangilinan J.L."/>
            <person name="Peng Y."/>
            <person name="Rokas A."/>
            <person name="Rosa C.A."/>
            <person name="Scheuner C."/>
            <person name="Sibirny A.A."/>
            <person name="Slot J.C."/>
            <person name="Stielow J.B."/>
            <person name="Sun H."/>
            <person name="Kurtzman C.P."/>
            <person name="Blackwell M."/>
            <person name="Grigoriev I.V."/>
            <person name="Jeffries T.W."/>
        </authorList>
    </citation>
    <scope>NUCLEOTIDE SEQUENCE [LARGE SCALE GENOMIC DNA]</scope>
    <source>
        <strain evidence="9 10">DSM 6958</strain>
    </source>
</reference>
<proteinExistence type="inferred from homology"/>
<protein>
    <submittedName>
        <fullName evidence="9">Thioredoxin-like protein</fullName>
    </submittedName>
</protein>
<evidence type="ECO:0000256" key="3">
    <source>
        <dbReference type="ARBA" id="ARBA00023002"/>
    </source>
</evidence>
<keyword evidence="2 6" id="KW-0049">Antioxidant</keyword>
<dbReference type="PANTHER" id="PTHR10681">
    <property type="entry name" value="THIOREDOXIN PEROXIDASE"/>
    <property type="match status" value="1"/>
</dbReference>
<evidence type="ECO:0000256" key="6">
    <source>
        <dbReference type="PIRNR" id="PIRNR000239"/>
    </source>
</evidence>
<dbReference type="FunFam" id="3.30.1020.10:FF:000001">
    <property type="entry name" value="1-Cys peroxiredoxin"/>
    <property type="match status" value="1"/>
</dbReference>
<dbReference type="OrthoDB" id="2996783at2759"/>
<dbReference type="InterPro" id="IPR045020">
    <property type="entry name" value="PRX_1cys"/>
</dbReference>
<evidence type="ECO:0000259" key="8">
    <source>
        <dbReference type="PROSITE" id="PS51352"/>
    </source>
</evidence>
<feature type="active site" description="Cysteine sulfenic acid (-SOH) intermediate; for peroxidase activity" evidence="7">
    <location>
        <position position="78"/>
    </location>
</feature>
<dbReference type="InterPro" id="IPR024706">
    <property type="entry name" value="Peroxiredoxin_AhpC-typ"/>
</dbReference>
<dbReference type="STRING" id="857566.A0A1E3PNK9"/>